<dbReference type="InterPro" id="IPR026910">
    <property type="entry name" value="Shisa"/>
</dbReference>
<feature type="compositionally biased region" description="Pro residues" evidence="5">
    <location>
        <begin position="215"/>
        <end position="228"/>
    </location>
</feature>
<dbReference type="InterPro" id="IPR053891">
    <property type="entry name" value="Shisa_N"/>
</dbReference>
<sequence length="266" mass="29517">MSIVCILLFFAVTVHAYYCPGFLDNAGVWRSGFFCPLEYNSPNYMYCCGQTYTRYCCDYDDHQREQDTSNKATQGIYGNGLTGNNIADNITSTHMFNGFHGSTEEEEGVVDVGVIIGIICGVFGFIVVITITIAGVLIYTGICCSSSSSDTSAIIQHEASPASGCTANITMEQLQGSPYRQLHVSTLSSPMCEQQQEKHISPSPQQQQHQQHTSPIPPTAPLPSPPPLQQQQQQQHERQQQEEQLQTDFFHAQLPPPYTTRPMRIV</sequence>
<dbReference type="RefSeq" id="XP_002731319.1">
    <property type="nucleotide sequence ID" value="XM_002731273.1"/>
</dbReference>
<feature type="domain" description="Shisa N-terminal" evidence="8">
    <location>
        <begin position="18"/>
        <end position="69"/>
    </location>
</feature>
<feature type="signal peptide" evidence="7">
    <location>
        <begin position="1"/>
        <end position="16"/>
    </location>
</feature>
<evidence type="ECO:0000259" key="8">
    <source>
        <dbReference type="Pfam" id="PF13908"/>
    </source>
</evidence>
<keyword evidence="4 6" id="KW-0472">Membrane</keyword>
<gene>
    <name evidence="10" type="primary">LOC100372652</name>
</gene>
<evidence type="ECO:0000256" key="1">
    <source>
        <dbReference type="ARBA" id="ARBA00004370"/>
    </source>
</evidence>
<evidence type="ECO:0000256" key="5">
    <source>
        <dbReference type="SAM" id="MobiDB-lite"/>
    </source>
</evidence>
<evidence type="ECO:0000256" key="2">
    <source>
        <dbReference type="ARBA" id="ARBA00022692"/>
    </source>
</evidence>
<evidence type="ECO:0000313" key="10">
    <source>
        <dbReference type="RefSeq" id="XP_002731319.1"/>
    </source>
</evidence>
<evidence type="ECO:0000256" key="3">
    <source>
        <dbReference type="ARBA" id="ARBA00022989"/>
    </source>
</evidence>
<feature type="transmembrane region" description="Helical" evidence="6">
    <location>
        <begin position="112"/>
        <end position="139"/>
    </location>
</feature>
<proteinExistence type="predicted"/>
<organism evidence="9 10">
    <name type="scientific">Saccoglossus kowalevskii</name>
    <name type="common">Acorn worm</name>
    <dbReference type="NCBI Taxonomy" id="10224"/>
    <lineage>
        <taxon>Eukaryota</taxon>
        <taxon>Metazoa</taxon>
        <taxon>Hemichordata</taxon>
        <taxon>Enteropneusta</taxon>
        <taxon>Harrimaniidae</taxon>
        <taxon>Saccoglossus</taxon>
    </lineage>
</organism>
<dbReference type="GeneID" id="100372652"/>
<evidence type="ECO:0000313" key="9">
    <source>
        <dbReference type="Proteomes" id="UP000694865"/>
    </source>
</evidence>
<dbReference type="Pfam" id="PF13908">
    <property type="entry name" value="Shisa_N"/>
    <property type="match status" value="1"/>
</dbReference>
<evidence type="ECO:0000256" key="6">
    <source>
        <dbReference type="SAM" id="Phobius"/>
    </source>
</evidence>
<feature type="chain" id="PRO_5047202632" evidence="7">
    <location>
        <begin position="17"/>
        <end position="266"/>
    </location>
</feature>
<dbReference type="Proteomes" id="UP000694865">
    <property type="component" value="Unplaced"/>
</dbReference>
<feature type="region of interest" description="Disordered" evidence="5">
    <location>
        <begin position="190"/>
        <end position="266"/>
    </location>
</feature>
<dbReference type="PANTHER" id="PTHR31395:SF23">
    <property type="entry name" value="GEO05642P1"/>
    <property type="match status" value="1"/>
</dbReference>
<dbReference type="PANTHER" id="PTHR31395">
    <property type="entry name" value="SHISA"/>
    <property type="match status" value="1"/>
</dbReference>
<reference evidence="10" key="1">
    <citation type="submission" date="2025-08" db="UniProtKB">
        <authorList>
            <consortium name="RefSeq"/>
        </authorList>
    </citation>
    <scope>IDENTIFICATION</scope>
    <source>
        <tissue evidence="10">Testes</tissue>
    </source>
</reference>
<keyword evidence="7" id="KW-0732">Signal</keyword>
<keyword evidence="2 6" id="KW-0812">Transmembrane</keyword>
<evidence type="ECO:0000256" key="4">
    <source>
        <dbReference type="ARBA" id="ARBA00023136"/>
    </source>
</evidence>
<accession>A0ABM0GJM7</accession>
<feature type="compositionally biased region" description="Low complexity" evidence="5">
    <location>
        <begin position="201"/>
        <end position="214"/>
    </location>
</feature>
<protein>
    <submittedName>
        <fullName evidence="10">Protein shisa-9-like</fullName>
    </submittedName>
</protein>
<comment type="subcellular location">
    <subcellularLocation>
        <location evidence="1">Membrane</location>
    </subcellularLocation>
</comment>
<evidence type="ECO:0000256" key="7">
    <source>
        <dbReference type="SAM" id="SignalP"/>
    </source>
</evidence>
<keyword evidence="3 6" id="KW-1133">Transmembrane helix</keyword>
<name>A0ABM0GJM7_SACKO</name>
<keyword evidence="9" id="KW-1185">Reference proteome</keyword>